<dbReference type="Pfam" id="PF04191">
    <property type="entry name" value="PEMT"/>
    <property type="match status" value="1"/>
</dbReference>
<keyword evidence="3 5" id="KW-1133">Transmembrane helix</keyword>
<evidence type="ECO:0000256" key="5">
    <source>
        <dbReference type="SAM" id="Phobius"/>
    </source>
</evidence>
<dbReference type="PANTHER" id="PTHR12714">
    <property type="entry name" value="PROTEIN-S ISOPRENYLCYSTEINE O-METHYLTRANSFERASE"/>
    <property type="match status" value="1"/>
</dbReference>
<keyword evidence="7" id="KW-1185">Reference proteome</keyword>
<reference evidence="7" key="1">
    <citation type="journal article" date="2019" name="Int. J. Syst. Evol. Microbiol.">
        <title>The Global Catalogue of Microorganisms (GCM) 10K type strain sequencing project: providing services to taxonomists for standard genome sequencing and annotation.</title>
        <authorList>
            <consortium name="The Broad Institute Genomics Platform"/>
            <consortium name="The Broad Institute Genome Sequencing Center for Infectious Disease"/>
            <person name="Wu L."/>
            <person name="Ma J."/>
        </authorList>
    </citation>
    <scope>NUCLEOTIDE SEQUENCE [LARGE SCALE GENOMIC DNA]</scope>
    <source>
        <strain evidence="7">JCM 15134</strain>
    </source>
</reference>
<comment type="subcellular location">
    <subcellularLocation>
        <location evidence="1">Endomembrane system</location>
        <topology evidence="1">Multi-pass membrane protein</topology>
    </subcellularLocation>
</comment>
<dbReference type="PANTHER" id="PTHR12714:SF24">
    <property type="entry name" value="SLR1182 PROTEIN"/>
    <property type="match status" value="1"/>
</dbReference>
<organism evidence="6 7">
    <name type="scientific">Marinobacterium maritimum</name>
    <dbReference type="NCBI Taxonomy" id="500162"/>
    <lineage>
        <taxon>Bacteria</taxon>
        <taxon>Pseudomonadati</taxon>
        <taxon>Pseudomonadota</taxon>
        <taxon>Gammaproteobacteria</taxon>
        <taxon>Oceanospirillales</taxon>
        <taxon>Oceanospirillaceae</taxon>
        <taxon>Marinobacterium</taxon>
    </lineage>
</organism>
<name>A0ABP3T748_9GAMM</name>
<evidence type="ECO:0000313" key="6">
    <source>
        <dbReference type="EMBL" id="GAA0679860.1"/>
    </source>
</evidence>
<evidence type="ECO:0000256" key="4">
    <source>
        <dbReference type="ARBA" id="ARBA00023136"/>
    </source>
</evidence>
<keyword evidence="2 5" id="KW-0812">Transmembrane</keyword>
<dbReference type="EMBL" id="BAAAET010000001">
    <property type="protein sequence ID" value="GAA0679860.1"/>
    <property type="molecule type" value="Genomic_DNA"/>
</dbReference>
<feature type="transmembrane region" description="Helical" evidence="5">
    <location>
        <begin position="97"/>
        <end position="125"/>
    </location>
</feature>
<feature type="transmembrane region" description="Helical" evidence="5">
    <location>
        <begin position="42"/>
        <end position="63"/>
    </location>
</feature>
<evidence type="ECO:0000256" key="1">
    <source>
        <dbReference type="ARBA" id="ARBA00004127"/>
    </source>
</evidence>
<evidence type="ECO:0000313" key="7">
    <source>
        <dbReference type="Proteomes" id="UP001499915"/>
    </source>
</evidence>
<dbReference type="Gene3D" id="1.20.120.1630">
    <property type="match status" value="1"/>
</dbReference>
<evidence type="ECO:0000256" key="3">
    <source>
        <dbReference type="ARBA" id="ARBA00022989"/>
    </source>
</evidence>
<feature type="transmembrane region" description="Helical" evidence="5">
    <location>
        <begin position="12"/>
        <end position="30"/>
    </location>
</feature>
<dbReference type="RefSeq" id="WP_343800363.1">
    <property type="nucleotide sequence ID" value="NZ_BAAAET010000001.1"/>
</dbReference>
<dbReference type="Proteomes" id="UP001499915">
    <property type="component" value="Unassembled WGS sequence"/>
</dbReference>
<dbReference type="InterPro" id="IPR007318">
    <property type="entry name" value="Phopholipid_MeTrfase"/>
</dbReference>
<gene>
    <name evidence="6" type="ORF">GCM10009104_00060</name>
</gene>
<proteinExistence type="predicted"/>
<evidence type="ECO:0000256" key="2">
    <source>
        <dbReference type="ARBA" id="ARBA00022692"/>
    </source>
</evidence>
<keyword evidence="4 5" id="KW-0472">Membrane</keyword>
<sequence length="155" mass="17988">MKVMRSLELKLPPPLVAVVVALLIYAGDWLSPDSLRVRLEPLWALLPLGLSLLLALMAVGHFFKAGTTVHPHCPEKSSCLVVHGIYRYSRNPMYLSLLLILVAWSLHLGWLLAPLGWVLFVLWITRFQIRPEERMLERLFGEEYRAYCRQVRRWL</sequence>
<protein>
    <submittedName>
        <fullName evidence="6">Isoprenylcysteine carboxylmethyltransferase family protein</fullName>
    </submittedName>
</protein>
<accession>A0ABP3T748</accession>
<comment type="caution">
    <text evidence="6">The sequence shown here is derived from an EMBL/GenBank/DDBJ whole genome shotgun (WGS) entry which is preliminary data.</text>
</comment>